<evidence type="ECO:0000313" key="3">
    <source>
        <dbReference type="Proteomes" id="UP000265618"/>
    </source>
</evidence>
<dbReference type="Proteomes" id="UP000265618">
    <property type="component" value="Unassembled WGS sequence"/>
</dbReference>
<evidence type="ECO:0000313" key="2">
    <source>
        <dbReference type="EMBL" id="GIQ84577.1"/>
    </source>
</evidence>
<sequence length="180" mass="19241">MDSGERGLGETVPLEPADLSPHETTEGDTGVNIDELLVIPDVSITNDPSDLFAGETKLQQLAPPGYFWSPAGPNLPLFVPHTSPASRDASEQTLKDEIESRPYGGEEGEAPLTKEERRDLTSQDTQRSTATHSRMSKATLSPFLRPGDLGLARLAVTLGKHRKTSEGAATGVPLSLLGTR</sequence>
<reference evidence="2 3" key="1">
    <citation type="journal article" date="2018" name="PLoS ONE">
        <title>The draft genome of Kipferlia bialata reveals reductive genome evolution in fornicate parasites.</title>
        <authorList>
            <person name="Tanifuji G."/>
            <person name="Takabayashi S."/>
            <person name="Kume K."/>
            <person name="Takagi M."/>
            <person name="Nakayama T."/>
            <person name="Kamikawa R."/>
            <person name="Inagaki Y."/>
            <person name="Hashimoto T."/>
        </authorList>
    </citation>
    <scope>NUCLEOTIDE SEQUENCE [LARGE SCALE GENOMIC DNA]</scope>
    <source>
        <strain evidence="2">NY0173</strain>
    </source>
</reference>
<protein>
    <submittedName>
        <fullName evidence="2">Uncharacterized protein</fullName>
    </submittedName>
</protein>
<dbReference type="EMBL" id="BDIP01001526">
    <property type="protein sequence ID" value="GIQ84577.1"/>
    <property type="molecule type" value="Genomic_DNA"/>
</dbReference>
<feature type="compositionally biased region" description="Polar residues" evidence="1">
    <location>
        <begin position="122"/>
        <end position="139"/>
    </location>
</feature>
<feature type="region of interest" description="Disordered" evidence="1">
    <location>
        <begin position="78"/>
        <end position="142"/>
    </location>
</feature>
<comment type="caution">
    <text evidence="2">The sequence shown here is derived from an EMBL/GenBank/DDBJ whole genome shotgun (WGS) entry which is preliminary data.</text>
</comment>
<feature type="compositionally biased region" description="Basic and acidic residues" evidence="1">
    <location>
        <begin position="112"/>
        <end position="121"/>
    </location>
</feature>
<dbReference type="AlphaFoldDB" id="A0A9K3CY09"/>
<keyword evidence="3" id="KW-1185">Reference proteome</keyword>
<organism evidence="2 3">
    <name type="scientific">Kipferlia bialata</name>
    <dbReference type="NCBI Taxonomy" id="797122"/>
    <lineage>
        <taxon>Eukaryota</taxon>
        <taxon>Metamonada</taxon>
        <taxon>Carpediemonas-like organisms</taxon>
        <taxon>Kipferlia</taxon>
    </lineage>
</organism>
<name>A0A9K3CY09_9EUKA</name>
<evidence type="ECO:0000256" key="1">
    <source>
        <dbReference type="SAM" id="MobiDB-lite"/>
    </source>
</evidence>
<accession>A0A9K3CY09</accession>
<gene>
    <name evidence="2" type="ORF">KIPB_006099</name>
</gene>
<feature type="region of interest" description="Disordered" evidence="1">
    <location>
        <begin position="1"/>
        <end position="31"/>
    </location>
</feature>
<proteinExistence type="predicted"/>
<feature type="compositionally biased region" description="Basic and acidic residues" evidence="1">
    <location>
        <begin position="88"/>
        <end position="100"/>
    </location>
</feature>